<sequence>MYKLLALDLDGTLLNQENQISAENISAIKHVIHHQGTVVLCSARPVKAIAAVIRHTELEPLIRYFISFNGAWIYDAVEKKDIRFTPLSCGEVKNAIIMLAKNEFPHHFFTRDDIISSSPNVSDYTRYESQLFAMERVFVEPKNMTQRDDIVKVSIVGSADFINDVADKIDEEFHHQYSLSKTSQHYYEIMKQGITKGEALHYLSQHLNIGSQFVVSIGDQENDISMFQFSAVGVAMGNASDFVKSCADRVSQDNNQHGVAFAINQLWPL</sequence>
<dbReference type="Proteomes" id="UP000041882">
    <property type="component" value="Unassembled WGS sequence"/>
</dbReference>
<evidence type="ECO:0000313" key="3">
    <source>
        <dbReference type="EMBL" id="CNH73396.1"/>
    </source>
</evidence>
<accession>A0A0T9PPB8</accession>
<dbReference type="Gene3D" id="3.30.1240.10">
    <property type="match status" value="1"/>
</dbReference>
<protein>
    <submittedName>
        <fullName evidence="3">Putative haloacid dehalogenase-like hydrolase</fullName>
        <ecNumber evidence="3">3.1.3.-</ecNumber>
    </submittedName>
</protein>
<keyword evidence="2 3" id="KW-0378">Hydrolase</keyword>
<dbReference type="GO" id="GO:0000287">
    <property type="term" value="F:magnesium ion binding"/>
    <property type="evidence" value="ECO:0007669"/>
    <property type="project" value="TreeGrafter"/>
</dbReference>
<dbReference type="InterPro" id="IPR036412">
    <property type="entry name" value="HAD-like_sf"/>
</dbReference>
<dbReference type="InterPro" id="IPR006379">
    <property type="entry name" value="HAD-SF_hydro_IIB"/>
</dbReference>
<dbReference type="PANTHER" id="PTHR10000">
    <property type="entry name" value="PHOSPHOSERINE PHOSPHATASE"/>
    <property type="match status" value="1"/>
</dbReference>
<dbReference type="NCBIfam" id="TIGR01484">
    <property type="entry name" value="HAD-SF-IIB"/>
    <property type="match status" value="1"/>
</dbReference>
<dbReference type="SFLD" id="SFLDG01144">
    <property type="entry name" value="C2.B.4:_PGP_Like"/>
    <property type="match status" value="1"/>
</dbReference>
<dbReference type="EC" id="3.1.3.-" evidence="3"/>
<dbReference type="SFLD" id="SFLDG01140">
    <property type="entry name" value="C2.B:_Phosphomannomutase_and_P"/>
    <property type="match status" value="1"/>
</dbReference>
<dbReference type="CDD" id="cd07516">
    <property type="entry name" value="HAD_Pase"/>
    <property type="match status" value="1"/>
</dbReference>
<keyword evidence="1" id="KW-0479">Metal-binding</keyword>
<dbReference type="GO" id="GO:0005829">
    <property type="term" value="C:cytosol"/>
    <property type="evidence" value="ECO:0007669"/>
    <property type="project" value="TreeGrafter"/>
</dbReference>
<gene>
    <name evidence="3" type="primary">yidA_2</name>
    <name evidence="3" type="ORF">ERS008472_02190</name>
</gene>
<dbReference type="RefSeq" id="WP_050114274.1">
    <property type="nucleotide sequence ID" value="NZ_CQAW01000009.1"/>
</dbReference>
<name>A0A0T9PPB8_9GAMM</name>
<dbReference type="EMBL" id="CQAW01000009">
    <property type="protein sequence ID" value="CNH73396.1"/>
    <property type="molecule type" value="Genomic_DNA"/>
</dbReference>
<dbReference type="Gene3D" id="3.40.50.1000">
    <property type="entry name" value="HAD superfamily/HAD-like"/>
    <property type="match status" value="1"/>
</dbReference>
<evidence type="ECO:0000313" key="4">
    <source>
        <dbReference type="Proteomes" id="UP000041882"/>
    </source>
</evidence>
<dbReference type="GO" id="GO:0016791">
    <property type="term" value="F:phosphatase activity"/>
    <property type="evidence" value="ECO:0007669"/>
    <property type="project" value="TreeGrafter"/>
</dbReference>
<dbReference type="InterPro" id="IPR000150">
    <property type="entry name" value="Cof"/>
</dbReference>
<keyword evidence="4" id="KW-1185">Reference proteome</keyword>
<proteinExistence type="predicted"/>
<organism evidence="3 4">
    <name type="scientific">Yersinia thracica</name>
    <dbReference type="NCBI Taxonomy" id="2890319"/>
    <lineage>
        <taxon>Bacteria</taxon>
        <taxon>Pseudomonadati</taxon>
        <taxon>Pseudomonadota</taxon>
        <taxon>Gammaproteobacteria</taxon>
        <taxon>Enterobacterales</taxon>
        <taxon>Yersiniaceae</taxon>
        <taxon>Yersinia</taxon>
    </lineage>
</organism>
<evidence type="ECO:0000256" key="2">
    <source>
        <dbReference type="ARBA" id="ARBA00022801"/>
    </source>
</evidence>
<dbReference type="SUPFAM" id="SSF56784">
    <property type="entry name" value="HAD-like"/>
    <property type="match status" value="1"/>
</dbReference>
<dbReference type="InterPro" id="IPR023214">
    <property type="entry name" value="HAD_sf"/>
</dbReference>
<dbReference type="AlphaFoldDB" id="A0A0T9PPB8"/>
<dbReference type="Pfam" id="PF08282">
    <property type="entry name" value="Hydrolase_3"/>
    <property type="match status" value="1"/>
</dbReference>
<dbReference type="NCBIfam" id="TIGR00099">
    <property type="entry name" value="Cof-subfamily"/>
    <property type="match status" value="1"/>
</dbReference>
<evidence type="ECO:0000256" key="1">
    <source>
        <dbReference type="ARBA" id="ARBA00022723"/>
    </source>
</evidence>
<dbReference type="PROSITE" id="PS01228">
    <property type="entry name" value="COF_1"/>
    <property type="match status" value="1"/>
</dbReference>
<dbReference type="SFLD" id="SFLDS00003">
    <property type="entry name" value="Haloacid_Dehalogenase"/>
    <property type="match status" value="1"/>
</dbReference>
<reference evidence="4" key="1">
    <citation type="submission" date="2015-03" db="EMBL/GenBank/DDBJ databases">
        <authorList>
            <consortium name="Pathogen Informatics"/>
            <person name="Murphy D."/>
        </authorList>
    </citation>
    <scope>NUCLEOTIDE SEQUENCE [LARGE SCALE GENOMIC DNA]</scope>
    <source>
        <strain evidence="4">IP6945</strain>
    </source>
</reference>
<dbReference type="PANTHER" id="PTHR10000:SF8">
    <property type="entry name" value="HAD SUPERFAMILY HYDROLASE-LIKE, TYPE 3"/>
    <property type="match status" value="1"/>
</dbReference>